<name>A0A8H3WIP9_9PEZI</name>
<feature type="compositionally biased region" description="Basic and acidic residues" evidence="1">
    <location>
        <begin position="167"/>
        <end position="178"/>
    </location>
</feature>
<reference evidence="3 4" key="1">
    <citation type="submission" date="2019-12" db="EMBL/GenBank/DDBJ databases">
        <title>A genome sequence resource for the geographically widespread anthracnose pathogen Colletotrichum asianum.</title>
        <authorList>
            <person name="Meng Y."/>
        </authorList>
    </citation>
    <scope>NUCLEOTIDE SEQUENCE [LARGE SCALE GENOMIC DNA]</scope>
    <source>
        <strain evidence="3 4">ICMP 18580</strain>
    </source>
</reference>
<evidence type="ECO:0000313" key="3">
    <source>
        <dbReference type="EMBL" id="KAF0325307.1"/>
    </source>
</evidence>
<gene>
    <name evidence="3" type="ORF">GQ607_007341</name>
</gene>
<evidence type="ECO:0008006" key="5">
    <source>
        <dbReference type="Google" id="ProtNLM"/>
    </source>
</evidence>
<dbReference type="AlphaFoldDB" id="A0A8H3WIP9"/>
<dbReference type="EMBL" id="WOWK01000037">
    <property type="protein sequence ID" value="KAF0325307.1"/>
    <property type="molecule type" value="Genomic_DNA"/>
</dbReference>
<feature type="chain" id="PRO_5034121439" description="Secreted protein" evidence="2">
    <location>
        <begin position="21"/>
        <end position="184"/>
    </location>
</feature>
<evidence type="ECO:0000313" key="4">
    <source>
        <dbReference type="Proteomes" id="UP000434172"/>
    </source>
</evidence>
<feature type="signal peptide" evidence="2">
    <location>
        <begin position="1"/>
        <end position="20"/>
    </location>
</feature>
<evidence type="ECO:0000256" key="2">
    <source>
        <dbReference type="SAM" id="SignalP"/>
    </source>
</evidence>
<organism evidence="3 4">
    <name type="scientific">Colletotrichum asianum</name>
    <dbReference type="NCBI Taxonomy" id="702518"/>
    <lineage>
        <taxon>Eukaryota</taxon>
        <taxon>Fungi</taxon>
        <taxon>Dikarya</taxon>
        <taxon>Ascomycota</taxon>
        <taxon>Pezizomycotina</taxon>
        <taxon>Sordariomycetes</taxon>
        <taxon>Hypocreomycetidae</taxon>
        <taxon>Glomerellales</taxon>
        <taxon>Glomerellaceae</taxon>
        <taxon>Colletotrichum</taxon>
        <taxon>Colletotrichum gloeosporioides species complex</taxon>
    </lineage>
</organism>
<accession>A0A8H3WIP9</accession>
<keyword evidence="4" id="KW-1185">Reference proteome</keyword>
<feature type="region of interest" description="Disordered" evidence="1">
    <location>
        <begin position="163"/>
        <end position="184"/>
    </location>
</feature>
<dbReference type="Proteomes" id="UP000434172">
    <property type="component" value="Unassembled WGS sequence"/>
</dbReference>
<proteinExistence type="predicted"/>
<keyword evidence="2" id="KW-0732">Signal</keyword>
<protein>
    <recommendedName>
        <fullName evidence="5">Secreted protein</fullName>
    </recommendedName>
</protein>
<evidence type="ECO:0000256" key="1">
    <source>
        <dbReference type="SAM" id="MobiDB-lite"/>
    </source>
</evidence>
<sequence length="184" mass="20817">MATTLALLFPCFFLLQGGGCREAGVNGVAHGRVRRNKVGKQPGRRRRHDTLKMRSSCRCWDGQRTATFGVDFFLSKPRQGIPVVQPNRMFTVPANGPYVGDRSTGCRSRRPYQLGWSPGLGPSVSRRNVESWWPIHPTWQMVANATEAPSGQTEQAELQRIWTETESVSRESRTEARARGRWFK</sequence>
<comment type="caution">
    <text evidence="3">The sequence shown here is derived from an EMBL/GenBank/DDBJ whole genome shotgun (WGS) entry which is preliminary data.</text>
</comment>